<feature type="compositionally biased region" description="Basic residues" evidence="1">
    <location>
        <begin position="16"/>
        <end position="29"/>
    </location>
</feature>
<name>A0A1E3NF25_9ASCO</name>
<dbReference type="RefSeq" id="XP_019015868.1">
    <property type="nucleotide sequence ID" value="XM_019164969.1"/>
</dbReference>
<evidence type="ECO:0000256" key="1">
    <source>
        <dbReference type="SAM" id="MobiDB-lite"/>
    </source>
</evidence>
<protein>
    <recommendedName>
        <fullName evidence="4">Nitrogen regulatory protein areA GATA-like domain-containing protein</fullName>
    </recommendedName>
</protein>
<feature type="compositionally biased region" description="Low complexity" evidence="1">
    <location>
        <begin position="282"/>
        <end position="299"/>
    </location>
</feature>
<feature type="compositionally biased region" description="Acidic residues" evidence="1">
    <location>
        <begin position="684"/>
        <end position="694"/>
    </location>
</feature>
<evidence type="ECO:0008006" key="4">
    <source>
        <dbReference type="Google" id="ProtNLM"/>
    </source>
</evidence>
<feature type="region of interest" description="Disordered" evidence="1">
    <location>
        <begin position="465"/>
        <end position="484"/>
    </location>
</feature>
<accession>A0A1E3NF25</accession>
<feature type="region of interest" description="Disordered" evidence="1">
    <location>
        <begin position="67"/>
        <end position="92"/>
    </location>
</feature>
<dbReference type="EMBL" id="KV454006">
    <property type="protein sequence ID" value="ODQ44755.1"/>
    <property type="molecule type" value="Genomic_DNA"/>
</dbReference>
<feature type="region of interest" description="Disordered" evidence="1">
    <location>
        <begin position="1"/>
        <end position="36"/>
    </location>
</feature>
<feature type="region of interest" description="Disordered" evidence="1">
    <location>
        <begin position="676"/>
        <end position="695"/>
    </location>
</feature>
<proteinExistence type="predicted"/>
<sequence>MVGTHDETEMLGSSPMKKRRGRPSLKKHQSGGVIGESTMPIALNTLNQQSAHELSEATVKQGFCSTPVMRLSPSKDSRLGGGGGGGSGKTASKTKSVLYEINNSAGMAGGGGKTPRKAYSEPFFVNSTVAVATPQKASKTSTTDPSTLSSSSPLSSNLLTSDPVHQSSSPLQTSPLPSEYGFGKSNFSGKSHLTSNPHSGNVKTASGPEEKATFSVQSSPFYNSSSKHYEDQIFKYINSSPISTAHTPRRRGFDQNMSLDSVMRLQRSTHGRVGKYSAQATPQSSPQRPHRQQQQQQQQYRYRLSYRYKLTLDIDDYGKAKIYARVLENNLFSPPASRHQYDSYQRPVSSCGALEECATNPYSGLASDSDSDSDMDNFEPSRYEQYLNEQRRYNEQRQQIIRNSMKSDPYMTDYYTPIEYISAGNSPPGGFEDYINQEYERVKTVNMTYVVSSNTHAAAKGLSAGIDQQQQHQQHPRPAMKPTEDDETQCLNLAHQFLDTNFIESTRCDNFNILPVISTNPSFESFVRSDPPLAVDYFSYDLTSKQYHSCWKNISNNQFMKPYELSNVDNITRLRTVQQTDDLMMFLPTTSQARLENACWRAWYKKLRSLQELDPTEINWFKENDVTVLYGPLIDDADDAAEKKRQKNLQQQQVKGSARIFDYDGDCKMAEAWNSDYSSSTSENENENDNDSDSDSLLLQKHYSLESAGTSISSLSNSKAAPKTAAPIAAVAAETASAAHADMTPPPPLPASSASSTSSTSSFIVSSGSQTSLSNTDLPDLSPPALALNGKQLKSILKKRRNLYAAKTECKGTKKRISFSQELSSVRFIV</sequence>
<dbReference type="OrthoDB" id="5563539at2759"/>
<keyword evidence="3" id="KW-1185">Reference proteome</keyword>
<feature type="region of interest" description="Disordered" evidence="1">
    <location>
        <begin position="132"/>
        <end position="221"/>
    </location>
</feature>
<dbReference type="STRING" id="763406.A0A1E3NF25"/>
<dbReference type="AlphaFoldDB" id="A0A1E3NF25"/>
<evidence type="ECO:0000313" key="3">
    <source>
        <dbReference type="Proteomes" id="UP000094455"/>
    </source>
</evidence>
<feature type="compositionally biased region" description="Gly residues" evidence="1">
    <location>
        <begin position="79"/>
        <end position="88"/>
    </location>
</feature>
<feature type="compositionally biased region" description="Polar residues" evidence="1">
    <location>
        <begin position="185"/>
        <end position="204"/>
    </location>
</feature>
<dbReference type="Proteomes" id="UP000094455">
    <property type="component" value="Unassembled WGS sequence"/>
</dbReference>
<feature type="compositionally biased region" description="Low complexity" evidence="1">
    <location>
        <begin position="140"/>
        <end position="178"/>
    </location>
</feature>
<feature type="region of interest" description="Disordered" evidence="1">
    <location>
        <begin position="269"/>
        <end position="299"/>
    </location>
</feature>
<organism evidence="2 3">
    <name type="scientific">Pichia membranifaciens NRRL Y-2026</name>
    <dbReference type="NCBI Taxonomy" id="763406"/>
    <lineage>
        <taxon>Eukaryota</taxon>
        <taxon>Fungi</taxon>
        <taxon>Dikarya</taxon>
        <taxon>Ascomycota</taxon>
        <taxon>Saccharomycotina</taxon>
        <taxon>Pichiomycetes</taxon>
        <taxon>Pichiales</taxon>
        <taxon>Pichiaceae</taxon>
        <taxon>Pichia</taxon>
    </lineage>
</organism>
<dbReference type="GeneID" id="30181656"/>
<reference evidence="2 3" key="1">
    <citation type="journal article" date="2016" name="Proc. Natl. Acad. Sci. U.S.A.">
        <title>Comparative genomics of biotechnologically important yeasts.</title>
        <authorList>
            <person name="Riley R."/>
            <person name="Haridas S."/>
            <person name="Wolfe K.H."/>
            <person name="Lopes M.R."/>
            <person name="Hittinger C.T."/>
            <person name="Goeker M."/>
            <person name="Salamov A.A."/>
            <person name="Wisecaver J.H."/>
            <person name="Long T.M."/>
            <person name="Calvey C.H."/>
            <person name="Aerts A.L."/>
            <person name="Barry K.W."/>
            <person name="Choi C."/>
            <person name="Clum A."/>
            <person name="Coughlan A.Y."/>
            <person name="Deshpande S."/>
            <person name="Douglass A.P."/>
            <person name="Hanson S.J."/>
            <person name="Klenk H.-P."/>
            <person name="LaButti K.M."/>
            <person name="Lapidus A."/>
            <person name="Lindquist E.A."/>
            <person name="Lipzen A.M."/>
            <person name="Meier-Kolthoff J.P."/>
            <person name="Ohm R.A."/>
            <person name="Otillar R.P."/>
            <person name="Pangilinan J.L."/>
            <person name="Peng Y."/>
            <person name="Rokas A."/>
            <person name="Rosa C.A."/>
            <person name="Scheuner C."/>
            <person name="Sibirny A.A."/>
            <person name="Slot J.C."/>
            <person name="Stielow J.B."/>
            <person name="Sun H."/>
            <person name="Kurtzman C.P."/>
            <person name="Blackwell M."/>
            <person name="Grigoriev I.V."/>
            <person name="Jeffries T.W."/>
        </authorList>
    </citation>
    <scope>NUCLEOTIDE SEQUENCE [LARGE SCALE GENOMIC DNA]</scope>
    <source>
        <strain evidence="2 3">NRRL Y-2026</strain>
    </source>
</reference>
<evidence type="ECO:0000313" key="2">
    <source>
        <dbReference type="EMBL" id="ODQ44755.1"/>
    </source>
</evidence>
<gene>
    <name evidence="2" type="ORF">PICMEDRAFT_79402</name>
</gene>